<gene>
    <name evidence="1" type="ORF">K1T71_006970</name>
</gene>
<sequence>MECYSVRSIPSRTTTVLITPFFLARRNPLEDHKPRQGQNLGGGGYSPDRGWNQYAQSELVPYCCHPRLGMPTKTPGCSVLRLMPGLQVYDLASPQPSLPLPGIHPPASARGRCPKTFPLRYQKKKKATHDHGTVAVPCESCVCSSYIYTAYYYDRMHISCLFVRDSCIYVKDNARAKLFLHSLSNITNHNSNDNQEAIVNDIIATINRIKNNITANDVNNEAIILNMPDKSNNKNVNQIKSGIEDKVDVKLPNSTRKDTANHYKSDEDKKVTTEKIKYVEILTIEPNNTNISNTTSHNIIEVLKHLMPMFNSTLTKELHNITIIERNHLKNHSFSATKNVSTIVVTYCDKENFTQTNTTEKKVPQNITKVQLDDEYDYYLEDDGDEDDEDEDLYDEKPVNMTIGEHKDIMEAAEYGMQKMHELYSVLEPKLYSMGLWLDDTNPARYVAAFNAPSEDAARYSRYGYASLQAATRLKQLTRYRTHDGTCNNLNRPRWGSTMTPVQRFLSPSYSDDLQAPRRSIFGTQLPSAREISSVVHESEHVENPGITHLLMQWGQFIDHDITSTSQSRGFNGSVPRCCNDGGRDFIPKELLHPECYPIPVPQTDPFYGPRGVRCLDFVRSSPAPRDDCALGWREQLNQVTAYIDGSPIYASSARQSDKLRLFRNGMLQYGRVQQRRPILPPERRDDLCRGGAVSTDCFKSGDGRVNEHPGLVAAHIVWLRQHNRMAQELAHLNPNWSDEKLYQETRKIVGAMIQHITYREWLPIVLGSEVMRLFELELIKKGFYEGYSVKVNSSPSSSFGSAAFRFGHSLVQPTMIRYDRFHRPMRNNVSLHDELTNPSNIWSMGAVDRLLLGMVNQPIQNRDEFVTDELTNHLFQTPQFDFGMDLAAINIQRGRDHGVPPYTSWREPCGLSALSEFDDLFRVMPARAVKKLKTLYRHVDDIDLFTGGMAERPVLGGLVGPTFACIIAQQFSNLRKGDRFWYENGNFDSSFTPAQLQQIRRISFAQVLCRTLDTIDSIQPFVFLSPDNPDNDRISCKNGLLNNFDLSPWVEIENNDIRISEDEISAEKPKRKTTTAKPTTKKPTKGSSKLSQKKPQNVTRNVMDDDEIEFKMTDFLDKTIDNTTLTNKTLTADNDTTKKTANKNVTKAKPVKIDDKLDFKNKSKRFDDITFSDRINSRQNSKSKYDEYDYDDDEDDAQSVQSLVINNLQKRPYHGHSNHRRPVITVTENIDKYTYLINYVPKPTVSWRQTTRRQITRRPEKDVVKVTYQNYADTYRRPNPYYYTQRDNTNDKYRYDSPLTTNLHSSARSNDQQTTLKTKQTDFEKTDGTTENLYKLITFGYVGNYRGDTPDKTNDKLKLDSESNNNDKNEVKRDAISKEFVTFDNTETKDKLENVKLSTFYLYETATKPFLNSQRPTRRNDEDIPIKKTNSKYYYVKNVLHKYPDDSDAPKPIAQISEAKGNNKKTQETNKGTENTNHNINGRYDSNVEERSANAKLNLGDVEGKSTINQSASKLRANLKKPASTAKTPSVAFQVIPSESSPTQWAVYEEKADLPETLPFRTPTIQGDPYALKEIPRPMNFGLRKRRPGRS</sequence>
<reference evidence="1 2" key="1">
    <citation type="journal article" date="2021" name="Front. Genet.">
        <title>Chromosome-Level Genome Assembly Reveals Significant Gene Expansion in the Toll and IMD Signaling Pathways of Dendrolimus kikuchii.</title>
        <authorList>
            <person name="Zhou J."/>
            <person name="Wu P."/>
            <person name="Xiong Z."/>
            <person name="Liu N."/>
            <person name="Zhao N."/>
            <person name="Ji M."/>
            <person name="Qiu Y."/>
            <person name="Yang B."/>
        </authorList>
    </citation>
    <scope>NUCLEOTIDE SEQUENCE [LARGE SCALE GENOMIC DNA]</scope>
    <source>
        <strain evidence="1">Ann1</strain>
    </source>
</reference>
<organism evidence="1 2">
    <name type="scientific">Dendrolimus kikuchii</name>
    <dbReference type="NCBI Taxonomy" id="765133"/>
    <lineage>
        <taxon>Eukaryota</taxon>
        <taxon>Metazoa</taxon>
        <taxon>Ecdysozoa</taxon>
        <taxon>Arthropoda</taxon>
        <taxon>Hexapoda</taxon>
        <taxon>Insecta</taxon>
        <taxon>Pterygota</taxon>
        <taxon>Neoptera</taxon>
        <taxon>Endopterygota</taxon>
        <taxon>Lepidoptera</taxon>
        <taxon>Glossata</taxon>
        <taxon>Ditrysia</taxon>
        <taxon>Bombycoidea</taxon>
        <taxon>Lasiocampidae</taxon>
        <taxon>Dendrolimus</taxon>
    </lineage>
</organism>
<dbReference type="EMBL" id="CM034398">
    <property type="protein sequence ID" value="KAJ0176961.1"/>
    <property type="molecule type" value="Genomic_DNA"/>
</dbReference>
<dbReference type="Proteomes" id="UP000824533">
    <property type="component" value="Linkage Group LG12"/>
</dbReference>
<evidence type="ECO:0000313" key="1">
    <source>
        <dbReference type="EMBL" id="KAJ0176961.1"/>
    </source>
</evidence>
<proteinExistence type="predicted"/>
<comment type="caution">
    <text evidence="1">The sequence shown here is derived from an EMBL/GenBank/DDBJ whole genome shotgun (WGS) entry which is preliminary data.</text>
</comment>
<protein>
    <submittedName>
        <fullName evidence="1">Uncharacterized protein</fullName>
    </submittedName>
</protein>
<name>A0ACC1CZF1_9NEOP</name>
<keyword evidence="2" id="KW-1185">Reference proteome</keyword>
<accession>A0ACC1CZF1</accession>
<evidence type="ECO:0000313" key="2">
    <source>
        <dbReference type="Proteomes" id="UP000824533"/>
    </source>
</evidence>